<dbReference type="InterPro" id="IPR044861">
    <property type="entry name" value="IPNS-like_FE2OG_OXY"/>
</dbReference>
<reference evidence="6" key="1">
    <citation type="journal article" date="2023" name="Plant J.">
        <title>Genome sequences and population genomics provide insights into the demographic history, inbreeding, and mutation load of two 'living fossil' tree species of Dipteronia.</title>
        <authorList>
            <person name="Feng Y."/>
            <person name="Comes H.P."/>
            <person name="Chen J."/>
            <person name="Zhu S."/>
            <person name="Lu R."/>
            <person name="Zhang X."/>
            <person name="Li P."/>
            <person name="Qiu J."/>
            <person name="Olsen K.M."/>
            <person name="Qiu Y."/>
        </authorList>
    </citation>
    <scope>NUCLEOTIDE SEQUENCE</scope>
    <source>
        <strain evidence="6">KIB01</strain>
    </source>
</reference>
<name>A0AAD9U3M4_9ROSI</name>
<evidence type="ECO:0000256" key="1">
    <source>
        <dbReference type="ARBA" id="ARBA00008056"/>
    </source>
</evidence>
<sequence>MLQYSKQVMEVGSLVVELLSEAPGLNSNHLKNMGCAEGMILLSHYYPACPQPELTMGSTKHADNDFLTSLLCFYKTILVASKFFIKIAGLMCPQFLELS</sequence>
<dbReference type="InterPro" id="IPR027443">
    <property type="entry name" value="IPNS-like_sf"/>
</dbReference>
<organism evidence="6 7">
    <name type="scientific">Dipteronia dyeriana</name>
    <dbReference type="NCBI Taxonomy" id="168575"/>
    <lineage>
        <taxon>Eukaryota</taxon>
        <taxon>Viridiplantae</taxon>
        <taxon>Streptophyta</taxon>
        <taxon>Embryophyta</taxon>
        <taxon>Tracheophyta</taxon>
        <taxon>Spermatophyta</taxon>
        <taxon>Magnoliopsida</taxon>
        <taxon>eudicotyledons</taxon>
        <taxon>Gunneridae</taxon>
        <taxon>Pentapetalae</taxon>
        <taxon>rosids</taxon>
        <taxon>malvids</taxon>
        <taxon>Sapindales</taxon>
        <taxon>Sapindaceae</taxon>
        <taxon>Hippocastanoideae</taxon>
        <taxon>Acereae</taxon>
        <taxon>Dipteronia</taxon>
    </lineage>
</organism>
<keyword evidence="2" id="KW-0479">Metal-binding</keyword>
<comment type="similarity">
    <text evidence="1">Belongs to the iron/ascorbate-dependent oxidoreductase family.</text>
</comment>
<evidence type="ECO:0000313" key="6">
    <source>
        <dbReference type="EMBL" id="KAK2647244.1"/>
    </source>
</evidence>
<dbReference type="SUPFAM" id="SSF51197">
    <property type="entry name" value="Clavaminate synthase-like"/>
    <property type="match status" value="1"/>
</dbReference>
<comment type="caution">
    <text evidence="6">The sequence shown here is derived from an EMBL/GenBank/DDBJ whole genome shotgun (WGS) entry which is preliminary data.</text>
</comment>
<keyword evidence="4" id="KW-0408">Iron</keyword>
<evidence type="ECO:0000313" key="7">
    <source>
        <dbReference type="Proteomes" id="UP001280121"/>
    </source>
</evidence>
<dbReference type="PANTHER" id="PTHR10209">
    <property type="entry name" value="OXIDOREDUCTASE, 2OG-FE II OXYGENASE FAMILY PROTEIN"/>
    <property type="match status" value="1"/>
</dbReference>
<dbReference type="EMBL" id="JANJYI010000006">
    <property type="protein sequence ID" value="KAK2647244.1"/>
    <property type="molecule type" value="Genomic_DNA"/>
</dbReference>
<dbReference type="GO" id="GO:0016491">
    <property type="term" value="F:oxidoreductase activity"/>
    <property type="evidence" value="ECO:0007669"/>
    <property type="project" value="UniProtKB-KW"/>
</dbReference>
<keyword evidence="3" id="KW-0560">Oxidoreductase</keyword>
<evidence type="ECO:0000256" key="3">
    <source>
        <dbReference type="ARBA" id="ARBA00023002"/>
    </source>
</evidence>
<evidence type="ECO:0000256" key="2">
    <source>
        <dbReference type="ARBA" id="ARBA00022723"/>
    </source>
</evidence>
<dbReference type="Gene3D" id="2.60.120.330">
    <property type="entry name" value="B-lactam Antibiotic, Isopenicillin N Synthase, Chain"/>
    <property type="match status" value="1"/>
</dbReference>
<feature type="domain" description="Isopenicillin N synthase-like Fe(2+) 2OG dioxygenase" evidence="5">
    <location>
        <begin position="39"/>
        <end position="71"/>
    </location>
</feature>
<protein>
    <recommendedName>
        <fullName evidence="5">Isopenicillin N synthase-like Fe(2+) 2OG dioxygenase domain-containing protein</fullName>
    </recommendedName>
</protein>
<evidence type="ECO:0000259" key="5">
    <source>
        <dbReference type="Pfam" id="PF03171"/>
    </source>
</evidence>
<accession>A0AAD9U3M4</accession>
<proteinExistence type="inferred from homology"/>
<dbReference type="PANTHER" id="PTHR10209:SF791">
    <property type="entry name" value="1-AMINOCYCLOPROPANE-1-CARBOXYLATE OXIDASE HOMOLOG 1"/>
    <property type="match status" value="1"/>
</dbReference>
<evidence type="ECO:0000256" key="4">
    <source>
        <dbReference type="ARBA" id="ARBA00023004"/>
    </source>
</evidence>
<dbReference type="GO" id="GO:0046872">
    <property type="term" value="F:metal ion binding"/>
    <property type="evidence" value="ECO:0007669"/>
    <property type="project" value="UniProtKB-KW"/>
</dbReference>
<keyword evidence="7" id="KW-1185">Reference proteome</keyword>
<dbReference type="Pfam" id="PF03171">
    <property type="entry name" value="2OG-FeII_Oxy"/>
    <property type="match status" value="1"/>
</dbReference>
<dbReference type="Proteomes" id="UP001280121">
    <property type="component" value="Unassembled WGS sequence"/>
</dbReference>
<gene>
    <name evidence="6" type="ORF">Ddye_022439</name>
</gene>
<dbReference type="AlphaFoldDB" id="A0AAD9U3M4"/>